<organism evidence="15">
    <name type="scientific">Taenia asiatica</name>
    <name type="common">Asian tapeworm</name>
    <dbReference type="NCBI Taxonomy" id="60517"/>
    <lineage>
        <taxon>Eukaryota</taxon>
        <taxon>Metazoa</taxon>
        <taxon>Spiralia</taxon>
        <taxon>Lophotrochozoa</taxon>
        <taxon>Platyhelminthes</taxon>
        <taxon>Cestoda</taxon>
        <taxon>Eucestoda</taxon>
        <taxon>Cyclophyllidea</taxon>
        <taxon>Taeniidae</taxon>
        <taxon>Taenia</taxon>
    </lineage>
</organism>
<dbReference type="STRING" id="60517.A0A0R3WED1"/>
<dbReference type="SUPFAM" id="SSF53335">
    <property type="entry name" value="S-adenosyl-L-methionine-dependent methyltransferases"/>
    <property type="match status" value="1"/>
</dbReference>
<reference evidence="13 14" key="2">
    <citation type="submission" date="2018-11" db="EMBL/GenBank/DDBJ databases">
        <authorList>
            <consortium name="Pathogen Informatics"/>
        </authorList>
    </citation>
    <scope>NUCLEOTIDE SEQUENCE [LARGE SCALE GENOMIC DNA]</scope>
</reference>
<evidence type="ECO:0000256" key="2">
    <source>
        <dbReference type="ARBA" id="ARBA00022603"/>
    </source>
</evidence>
<feature type="binding site" evidence="11">
    <location>
        <begin position="112"/>
        <end position="114"/>
    </location>
    <ligand>
        <name>S-adenosyl-L-methionine</name>
        <dbReference type="ChEBI" id="CHEBI:59789"/>
    </ligand>
</feature>
<reference evidence="15" key="1">
    <citation type="submission" date="2017-02" db="UniProtKB">
        <authorList>
            <consortium name="WormBaseParasite"/>
        </authorList>
    </citation>
    <scope>IDENTIFICATION</scope>
</reference>
<dbReference type="OrthoDB" id="1298661at2759"/>
<protein>
    <recommendedName>
        <fullName evidence="6">Alpha N-terminal protein methyltransferase 1</fullName>
        <ecNumber evidence="5">2.1.1.244</ecNumber>
    </recommendedName>
    <alternativeName>
        <fullName evidence="7">X-Pro-Lys N-terminal protein methyltransferase 1</fullName>
    </alternativeName>
</protein>
<proteinExistence type="inferred from homology"/>
<evidence type="ECO:0000256" key="3">
    <source>
        <dbReference type="ARBA" id="ARBA00022679"/>
    </source>
</evidence>
<name>A0A0R3WED1_TAEAS</name>
<evidence type="ECO:0000256" key="4">
    <source>
        <dbReference type="ARBA" id="ARBA00022691"/>
    </source>
</evidence>
<accession>A0A0R3WED1</accession>
<evidence type="ECO:0000256" key="6">
    <source>
        <dbReference type="ARBA" id="ARBA00039449"/>
    </source>
</evidence>
<dbReference type="PANTHER" id="PTHR12753:SF0">
    <property type="entry name" value="ALPHA N-TERMINAL PROTEIN METHYLTRANSFERASE 1"/>
    <property type="match status" value="1"/>
</dbReference>
<dbReference type="PIRSF" id="PIRSF016958">
    <property type="entry name" value="DUF858_MeTrfase_lik"/>
    <property type="match status" value="1"/>
</dbReference>
<feature type="region of interest" description="Disordered" evidence="12">
    <location>
        <begin position="1"/>
        <end position="35"/>
    </location>
</feature>
<evidence type="ECO:0000313" key="13">
    <source>
        <dbReference type="EMBL" id="VDK42102.1"/>
    </source>
</evidence>
<dbReference type="AlphaFoldDB" id="A0A0R3WED1"/>
<feature type="binding site" evidence="11">
    <location>
        <position position="95"/>
    </location>
    <ligand>
        <name>S-adenosyl-L-methionine</name>
        <dbReference type="ChEBI" id="CHEBI:59789"/>
    </ligand>
</feature>
<evidence type="ECO:0000256" key="12">
    <source>
        <dbReference type="SAM" id="MobiDB-lite"/>
    </source>
</evidence>
<evidence type="ECO:0000256" key="1">
    <source>
        <dbReference type="ARBA" id="ARBA00009059"/>
    </source>
</evidence>
<evidence type="ECO:0000256" key="11">
    <source>
        <dbReference type="PIRSR" id="PIRSR016958-1"/>
    </source>
</evidence>
<feature type="binding site" evidence="11">
    <location>
        <begin position="141"/>
        <end position="142"/>
    </location>
    <ligand>
        <name>S-adenosyl-L-methionine</name>
        <dbReference type="ChEBI" id="CHEBI:59789"/>
    </ligand>
</feature>
<dbReference type="CDD" id="cd02440">
    <property type="entry name" value="AdoMet_MTases"/>
    <property type="match status" value="1"/>
</dbReference>
<dbReference type="GO" id="GO:0005737">
    <property type="term" value="C:cytoplasm"/>
    <property type="evidence" value="ECO:0007669"/>
    <property type="project" value="TreeGrafter"/>
</dbReference>
<comment type="catalytic activity">
    <reaction evidence="8">
        <text>N-terminal L-seryl-L-prolyl-L-lysyl-[protein] + 3 S-adenosyl-L-methionine = N-terminal N,N,N-trimethyl-L-seryl-L-prolyl-L-lysyl-[protein] + 3 S-adenosyl-L-homocysteine + 3 H(+)</text>
        <dbReference type="Rhea" id="RHEA:54724"/>
        <dbReference type="Rhea" id="RHEA-COMP:13789"/>
        <dbReference type="Rhea" id="RHEA-COMP:13973"/>
        <dbReference type="ChEBI" id="CHEBI:15378"/>
        <dbReference type="ChEBI" id="CHEBI:57856"/>
        <dbReference type="ChEBI" id="CHEBI:59789"/>
        <dbReference type="ChEBI" id="CHEBI:138061"/>
        <dbReference type="ChEBI" id="CHEBI:138317"/>
        <dbReference type="EC" id="2.1.1.244"/>
    </reaction>
</comment>
<dbReference type="GO" id="GO:0032259">
    <property type="term" value="P:methylation"/>
    <property type="evidence" value="ECO:0007669"/>
    <property type="project" value="UniProtKB-KW"/>
</dbReference>
<dbReference type="FunFam" id="3.40.50.150:FF:000025">
    <property type="entry name" value="N-terminal Xaa-Pro-Lys N-methyltransferase 1"/>
    <property type="match status" value="1"/>
</dbReference>
<feature type="binding site" evidence="11">
    <location>
        <position position="157"/>
    </location>
    <ligand>
        <name>S-adenosyl-L-methionine</name>
        <dbReference type="ChEBI" id="CHEBI:59789"/>
    </ligand>
</feature>
<comment type="similarity">
    <text evidence="1">Belongs to the methyltransferase superfamily. NTM1 family.</text>
</comment>
<keyword evidence="4 11" id="KW-0949">S-adenosyl-L-methionine</keyword>
<comment type="catalytic activity">
    <reaction evidence="10">
        <text>N-terminal L-alanyl-L-prolyl-L-lysyl-[protein] + 3 S-adenosyl-L-methionine = N-terminal N,N,N-trimethyl-L-alanyl-L-prolyl-L-lysyl-[protein] + 3 S-adenosyl-L-homocysteine + 3 H(+)</text>
        <dbReference type="Rhea" id="RHEA:54712"/>
        <dbReference type="Rhea" id="RHEA-COMP:13785"/>
        <dbReference type="Rhea" id="RHEA-COMP:13971"/>
        <dbReference type="ChEBI" id="CHEBI:15378"/>
        <dbReference type="ChEBI" id="CHEBI:57856"/>
        <dbReference type="ChEBI" id="CHEBI:59789"/>
        <dbReference type="ChEBI" id="CHEBI:138057"/>
        <dbReference type="ChEBI" id="CHEBI:138315"/>
        <dbReference type="EC" id="2.1.1.244"/>
    </reaction>
</comment>
<dbReference type="InterPro" id="IPR008576">
    <property type="entry name" value="MeTrfase_NTM1"/>
</dbReference>
<evidence type="ECO:0000256" key="5">
    <source>
        <dbReference type="ARBA" id="ARBA00039112"/>
    </source>
</evidence>
<dbReference type="Proteomes" id="UP000282613">
    <property type="component" value="Unassembled WGS sequence"/>
</dbReference>
<evidence type="ECO:0000256" key="7">
    <source>
        <dbReference type="ARBA" id="ARBA00043129"/>
    </source>
</evidence>
<keyword evidence="14" id="KW-1185">Reference proteome</keyword>
<comment type="catalytic activity">
    <reaction evidence="9">
        <text>N-terminal L-prolyl-L-prolyl-L-lysyl-[protein] + 2 S-adenosyl-L-methionine = N-terminal N,N-dimethyl-L-prolyl-L-prolyl-L-lysyl-[protein] + 2 S-adenosyl-L-homocysteine + 2 H(+)</text>
        <dbReference type="Rhea" id="RHEA:54736"/>
        <dbReference type="Rhea" id="RHEA-COMP:13787"/>
        <dbReference type="Rhea" id="RHEA-COMP:13974"/>
        <dbReference type="ChEBI" id="CHEBI:15378"/>
        <dbReference type="ChEBI" id="CHEBI:57856"/>
        <dbReference type="ChEBI" id="CHEBI:59789"/>
        <dbReference type="ChEBI" id="CHEBI:138059"/>
        <dbReference type="ChEBI" id="CHEBI:138318"/>
        <dbReference type="EC" id="2.1.1.244"/>
    </reaction>
</comment>
<dbReference type="InterPro" id="IPR029063">
    <property type="entry name" value="SAM-dependent_MTases_sf"/>
</dbReference>
<dbReference type="Gene3D" id="3.40.50.150">
    <property type="entry name" value="Vaccinia Virus protein VP39"/>
    <property type="match status" value="1"/>
</dbReference>
<feature type="binding site" evidence="11">
    <location>
        <position position="90"/>
    </location>
    <ligand>
        <name>S-adenosyl-L-methionine</name>
        <dbReference type="ChEBI" id="CHEBI:59789"/>
    </ligand>
</feature>
<sequence length="264" mass="29446">MWALDNRPTTASTKKSRRLKRELEREEGGEEADTPPDFYIKSAKYWSGVDATVNGMLGGLSQVHRPDIAGSKSILARFGPSLREYALDCGAGIGRVTKHLLLPHFTTVDMVEMTEKFLDASTAYIGPPDADRVGNRFCCTLQDFTPQKGHYDIIWVQWVIGHLTLPATVEFLHRCAAGLRPCNCAAASTATAAVRRSVIVLKDNVYSGAKSDFDEVDSSFMRTHDELLEVFRKAKLRVLLDERQTNMPSYICPVYAFVLVPQDE</sequence>
<evidence type="ECO:0000256" key="10">
    <source>
        <dbReference type="ARBA" id="ARBA00048167"/>
    </source>
</evidence>
<keyword evidence="2" id="KW-0489">Methyltransferase</keyword>
<dbReference type="Pfam" id="PF05891">
    <property type="entry name" value="Methyltransf_PK"/>
    <property type="match status" value="1"/>
</dbReference>
<evidence type="ECO:0000313" key="14">
    <source>
        <dbReference type="Proteomes" id="UP000282613"/>
    </source>
</evidence>
<dbReference type="EC" id="2.1.1.244" evidence="5"/>
<dbReference type="GO" id="GO:0071885">
    <property type="term" value="F:N-terminal protein N-methyltransferase activity"/>
    <property type="evidence" value="ECO:0007669"/>
    <property type="project" value="UniProtKB-EC"/>
</dbReference>
<evidence type="ECO:0000256" key="8">
    <source>
        <dbReference type="ARBA" id="ARBA00047306"/>
    </source>
</evidence>
<evidence type="ECO:0000256" key="9">
    <source>
        <dbReference type="ARBA" id="ARBA00047885"/>
    </source>
</evidence>
<dbReference type="PANTHER" id="PTHR12753">
    <property type="entry name" value="AD-003 - RELATED"/>
    <property type="match status" value="1"/>
</dbReference>
<gene>
    <name evidence="13" type="ORF">TASK_LOCUS9168</name>
</gene>
<dbReference type="EMBL" id="UYRS01019014">
    <property type="protein sequence ID" value="VDK42102.1"/>
    <property type="molecule type" value="Genomic_DNA"/>
</dbReference>
<dbReference type="WBParaSite" id="TASK_0000916701-mRNA-1">
    <property type="protein sequence ID" value="TASK_0000916701-mRNA-1"/>
    <property type="gene ID" value="TASK_0000916701"/>
</dbReference>
<evidence type="ECO:0000313" key="15">
    <source>
        <dbReference type="WBParaSite" id="TASK_0000916701-mRNA-1"/>
    </source>
</evidence>
<keyword evidence="3" id="KW-0808">Transferase</keyword>